<gene>
    <name evidence="1" type="ORF">JFN91_05600</name>
</gene>
<dbReference type="InterPro" id="IPR014729">
    <property type="entry name" value="Rossmann-like_a/b/a_fold"/>
</dbReference>
<dbReference type="NCBIfam" id="TIGR03573">
    <property type="entry name" value="WbuX"/>
    <property type="match status" value="1"/>
</dbReference>
<dbReference type="Gene3D" id="3.40.50.620">
    <property type="entry name" value="HUPs"/>
    <property type="match status" value="1"/>
</dbReference>
<evidence type="ECO:0000313" key="1">
    <source>
        <dbReference type="EMBL" id="MBJ6749680.1"/>
    </source>
</evidence>
<evidence type="ECO:0000313" key="2">
    <source>
        <dbReference type="Proteomes" id="UP000614714"/>
    </source>
</evidence>
<accession>A0ABS0YBI5</accession>
<comment type="caution">
    <text evidence="1">The sequence shown here is derived from an EMBL/GenBank/DDBJ whole genome shotgun (WGS) entry which is preliminary data.</text>
</comment>
<dbReference type="RefSeq" id="WP_199388202.1">
    <property type="nucleotide sequence ID" value="NZ_JAEMHL010000002.1"/>
</dbReference>
<sequence length="391" mass="45474">MLLDSRIDKAGVRICSRCIYDERVASISFDENGVCNYCHQVDTLKEQYGTGTPEGERKFAAIVEEIKRAGHGKQYDCVIGVSGGTDSSYMVYLAKKWGLRPLAVHYDNTWNSAIATQNIRHVLGALDVDLYTHVIDNKEADDIFRAFFYAGVAEIEASTDLALAETMYRAAYKYGVHYVLEGHSFVTEGITPVGRNYFDGEYIRSIHRRFGNMPMHSYPLMTFERFLWWSCVARIKKIRPFWYINYSKEEARAFLEREYGWVYYGGHHLENRMTAFFHGIYAPGKFGADFRNNTLSALARIGTITREEAWARYNTPPKVEDELLSYFKKRLRLSDDEYQRVMRQEPKCWQDYPTYKKRFEALRPLFSVLAKASLVPMSFYLKYCFPAAEQR</sequence>
<keyword evidence="2" id="KW-1185">Reference proteome</keyword>
<proteinExistence type="predicted"/>
<dbReference type="Proteomes" id="UP000614714">
    <property type="component" value="Unassembled WGS sequence"/>
</dbReference>
<dbReference type="EMBL" id="JAEMHL010000002">
    <property type="protein sequence ID" value="MBJ6749680.1"/>
    <property type="molecule type" value="Genomic_DNA"/>
</dbReference>
<reference evidence="1 2" key="1">
    <citation type="submission" date="2020-12" db="EMBL/GenBank/DDBJ databases">
        <title>Geomonas sp. Red421, isolated from paddy soil.</title>
        <authorList>
            <person name="Xu Z."/>
            <person name="Zhang Z."/>
            <person name="Masuda Y."/>
            <person name="Itoh H."/>
            <person name="Senoo K."/>
        </authorList>
    </citation>
    <scope>NUCLEOTIDE SEQUENCE [LARGE SCALE GENOMIC DNA]</scope>
    <source>
        <strain evidence="1 2">Red421</strain>
    </source>
</reference>
<name>A0ABS0YBI5_9BACT</name>
<organism evidence="1 2">
    <name type="scientific">Geomonas anaerohicana</name>
    <dbReference type="NCBI Taxonomy" id="2798583"/>
    <lineage>
        <taxon>Bacteria</taxon>
        <taxon>Pseudomonadati</taxon>
        <taxon>Thermodesulfobacteriota</taxon>
        <taxon>Desulfuromonadia</taxon>
        <taxon>Geobacterales</taxon>
        <taxon>Geobacteraceae</taxon>
        <taxon>Geomonas</taxon>
    </lineage>
</organism>
<dbReference type="SUPFAM" id="SSF52402">
    <property type="entry name" value="Adenine nucleotide alpha hydrolases-like"/>
    <property type="match status" value="1"/>
</dbReference>
<protein>
    <submittedName>
        <fullName evidence="1">N-acetyl sugar amidotransferase</fullName>
    </submittedName>
</protein>
<dbReference type="InterPro" id="IPR020022">
    <property type="entry name" value="N-acetyl_sugar_amidoTrfase"/>
</dbReference>